<keyword evidence="2" id="KW-0732">Signal</keyword>
<protein>
    <recommendedName>
        <fullName evidence="5">PKD/Chitinase domain-containing protein</fullName>
    </recommendedName>
</protein>
<evidence type="ECO:0000313" key="3">
    <source>
        <dbReference type="EMBL" id="OGY88831.1"/>
    </source>
</evidence>
<dbReference type="GO" id="GO:0031410">
    <property type="term" value="C:cytoplasmic vesicle"/>
    <property type="evidence" value="ECO:0007669"/>
    <property type="project" value="TreeGrafter"/>
</dbReference>
<dbReference type="Proteomes" id="UP000177817">
    <property type="component" value="Unassembled WGS sequence"/>
</dbReference>
<evidence type="ECO:0000313" key="4">
    <source>
        <dbReference type="Proteomes" id="UP000177817"/>
    </source>
</evidence>
<reference evidence="3 4" key="1">
    <citation type="journal article" date="2016" name="Nat. Commun.">
        <title>Thousands of microbial genomes shed light on interconnected biogeochemical processes in an aquifer system.</title>
        <authorList>
            <person name="Anantharaman K."/>
            <person name="Brown C.T."/>
            <person name="Hug L.A."/>
            <person name="Sharon I."/>
            <person name="Castelle C.J."/>
            <person name="Probst A.J."/>
            <person name="Thomas B.C."/>
            <person name="Singh A."/>
            <person name="Wilkins M.J."/>
            <person name="Karaoz U."/>
            <person name="Brodie E.L."/>
            <person name="Williams K.H."/>
            <person name="Hubbard S.S."/>
            <person name="Banfield J.F."/>
        </authorList>
    </citation>
    <scope>NUCLEOTIDE SEQUENCE [LARGE SCALE GENOMIC DNA]</scope>
</reference>
<dbReference type="InterPro" id="IPR013783">
    <property type="entry name" value="Ig-like_fold"/>
</dbReference>
<name>A0A1G2BI07_9BACT</name>
<feature type="signal peptide" evidence="2">
    <location>
        <begin position="1"/>
        <end position="23"/>
    </location>
</feature>
<evidence type="ECO:0000256" key="2">
    <source>
        <dbReference type="SAM" id="SignalP"/>
    </source>
</evidence>
<comment type="caution">
    <text evidence="3">The sequence shown here is derived from an EMBL/GenBank/DDBJ whole genome shotgun (WGS) entry which is preliminary data.</text>
</comment>
<dbReference type="InterPro" id="IPR029865">
    <property type="entry name" value="KIAA0319-like"/>
</dbReference>
<dbReference type="GO" id="GO:0016020">
    <property type="term" value="C:membrane"/>
    <property type="evidence" value="ECO:0007669"/>
    <property type="project" value="TreeGrafter"/>
</dbReference>
<feature type="chain" id="PRO_5009582081" description="PKD/Chitinase domain-containing protein" evidence="2">
    <location>
        <begin position="24"/>
        <end position="344"/>
    </location>
</feature>
<dbReference type="EMBL" id="MHKK01000052">
    <property type="protein sequence ID" value="OGY88831.1"/>
    <property type="molecule type" value="Genomic_DNA"/>
</dbReference>
<proteinExistence type="predicted"/>
<evidence type="ECO:0008006" key="5">
    <source>
        <dbReference type="Google" id="ProtNLM"/>
    </source>
</evidence>
<organism evidence="3 4">
    <name type="scientific">Candidatus Komeilibacteria bacterium RIFCSPHIGHO2_01_FULL_52_14</name>
    <dbReference type="NCBI Taxonomy" id="1798549"/>
    <lineage>
        <taxon>Bacteria</taxon>
        <taxon>Candidatus Komeiliibacteriota</taxon>
    </lineage>
</organism>
<accession>A0A1G2BI07</accession>
<dbReference type="SUPFAM" id="SSF49299">
    <property type="entry name" value="PKD domain"/>
    <property type="match status" value="1"/>
</dbReference>
<dbReference type="InterPro" id="IPR035986">
    <property type="entry name" value="PKD_dom_sf"/>
</dbReference>
<evidence type="ECO:0000256" key="1">
    <source>
        <dbReference type="SAM" id="MobiDB-lite"/>
    </source>
</evidence>
<feature type="region of interest" description="Disordered" evidence="1">
    <location>
        <begin position="151"/>
        <end position="183"/>
    </location>
</feature>
<dbReference type="Gene3D" id="2.60.40.10">
    <property type="entry name" value="Immunoglobulins"/>
    <property type="match status" value="1"/>
</dbReference>
<sequence>MKTIRFFSLSLLVSFLGMPAANAQSYYYDSGSNANTNAQAQVNPLQVVSPQITLATETMSAIVGKPFILDGSKSQDDEVIKTFIWRQVSGPVAISGLSGTSPSVVPQTPGTYVFELSVTDTSGTSSVAQRTTVTVAAQAIFQPNESDLDFITKNAGGSENDDATTSAESIKADDEDNSDESSDIRKDITVTIRKSQVRGWDPKKKEEFLASVKEWAQVKSGQDIENFAAGILLRDDNVQSTSYADTNTEVAYAMPAKFLGLFNASLTARVNVDASGKVKVKYPWFGFLYAKSVSAGAVKGDVEAGLKLLVTSNELQTTAQMFSTISNVMKTKHDTAKNSIGNIR</sequence>
<gene>
    <name evidence="3" type="ORF">A2677_02375</name>
</gene>
<dbReference type="PANTHER" id="PTHR46182:SF2">
    <property type="entry name" value="FI19480P1"/>
    <property type="match status" value="1"/>
</dbReference>
<dbReference type="Pfam" id="PF22352">
    <property type="entry name" value="K319L-like_PKD"/>
    <property type="match status" value="1"/>
</dbReference>
<dbReference type="PANTHER" id="PTHR46182">
    <property type="entry name" value="FI19480P1"/>
    <property type="match status" value="1"/>
</dbReference>
<dbReference type="AlphaFoldDB" id="A0A1G2BI07"/>